<protein>
    <submittedName>
        <fullName evidence="1">Uncharacterized protein</fullName>
    </submittedName>
</protein>
<dbReference type="RefSeq" id="WP_241446440.1">
    <property type="nucleotide sequence ID" value="NZ_JAKZHW010000001.1"/>
</dbReference>
<keyword evidence="2" id="KW-1185">Reference proteome</keyword>
<comment type="caution">
    <text evidence="1">The sequence shown here is derived from an EMBL/GenBank/DDBJ whole genome shotgun (WGS) entry which is preliminary data.</text>
</comment>
<proteinExistence type="predicted"/>
<name>A0ABS9VKY9_9SPHN</name>
<evidence type="ECO:0000313" key="2">
    <source>
        <dbReference type="Proteomes" id="UP001203058"/>
    </source>
</evidence>
<gene>
    <name evidence="1" type="ORF">LZ016_05875</name>
</gene>
<reference evidence="1 2" key="1">
    <citation type="submission" date="2022-03" db="EMBL/GenBank/DDBJ databases">
        <authorList>
            <person name="Jo J.-H."/>
            <person name="Im W.-T."/>
        </authorList>
    </citation>
    <scope>NUCLEOTIDE SEQUENCE [LARGE SCALE GENOMIC DNA]</scope>
    <source>
        <strain evidence="1 2">SM33</strain>
    </source>
</reference>
<dbReference type="EMBL" id="JAKZHW010000001">
    <property type="protein sequence ID" value="MCH8615627.1"/>
    <property type="molecule type" value="Genomic_DNA"/>
</dbReference>
<dbReference type="Proteomes" id="UP001203058">
    <property type="component" value="Unassembled WGS sequence"/>
</dbReference>
<organism evidence="1 2">
    <name type="scientific">Sphingomonas telluris</name>
    <dbReference type="NCBI Taxonomy" id="2907998"/>
    <lineage>
        <taxon>Bacteria</taxon>
        <taxon>Pseudomonadati</taxon>
        <taxon>Pseudomonadota</taxon>
        <taxon>Alphaproteobacteria</taxon>
        <taxon>Sphingomonadales</taxon>
        <taxon>Sphingomonadaceae</taxon>
        <taxon>Sphingomonas</taxon>
    </lineage>
</organism>
<sequence>MRFRIPGPGAQEIYDRLTGDLTDTEFAIPRQIVADVIVHGAPTHEAEGAVSFEIEALTIEE</sequence>
<accession>A0ABS9VKY9</accession>
<evidence type="ECO:0000313" key="1">
    <source>
        <dbReference type="EMBL" id="MCH8615627.1"/>
    </source>
</evidence>